<name>A0A3E4W7H6_9BACT</name>
<dbReference type="SUPFAM" id="SSF53743">
    <property type="entry name" value="FucI/AraA N-terminal and middle domains"/>
    <property type="match status" value="1"/>
</dbReference>
<dbReference type="AlphaFoldDB" id="A0A3E4W7H6"/>
<dbReference type="RefSeq" id="WP_117672637.1">
    <property type="nucleotide sequence ID" value="NZ_CABOGR010000014.1"/>
</dbReference>
<dbReference type="PANTHER" id="PTHR36120:SF2">
    <property type="entry name" value="FUCOSE ISOMERASE"/>
    <property type="match status" value="1"/>
</dbReference>
<evidence type="ECO:0000313" key="3">
    <source>
        <dbReference type="EMBL" id="RGK55860.1"/>
    </source>
</evidence>
<evidence type="ECO:0000313" key="5">
    <source>
        <dbReference type="Proteomes" id="UP000260780"/>
    </source>
</evidence>
<evidence type="ECO:0000313" key="4">
    <source>
        <dbReference type="EMBL" id="RGM38120.1"/>
    </source>
</evidence>
<keyword evidence="1 4" id="KW-0413">Isomerase</keyword>
<dbReference type="InterPro" id="IPR009015">
    <property type="entry name" value="Fucose_isomerase_N/cen_sf"/>
</dbReference>
<comment type="caution">
    <text evidence="4">The sequence shown here is derived from an EMBL/GenBank/DDBJ whole genome shotgun (WGS) entry which is preliminary data.</text>
</comment>
<evidence type="ECO:0000256" key="1">
    <source>
        <dbReference type="ARBA" id="ARBA00023235"/>
    </source>
</evidence>
<proteinExistence type="predicted"/>
<reference evidence="5 6" key="1">
    <citation type="submission" date="2018-08" db="EMBL/GenBank/DDBJ databases">
        <title>A genome reference for cultivated species of the human gut microbiota.</title>
        <authorList>
            <person name="Zou Y."/>
            <person name="Xue W."/>
            <person name="Luo G."/>
        </authorList>
    </citation>
    <scope>NUCLEOTIDE SEQUENCE [LARGE SCALE GENOMIC DNA]</scope>
    <source>
        <strain evidence="4 5">OM08-14</strain>
        <strain evidence="3 6">TF10-3AC</strain>
    </source>
</reference>
<dbReference type="Proteomes" id="UP000260780">
    <property type="component" value="Unassembled WGS sequence"/>
</dbReference>
<evidence type="ECO:0000256" key="2">
    <source>
        <dbReference type="ARBA" id="ARBA00023277"/>
    </source>
</evidence>
<dbReference type="STRING" id="310297.BHV76_00340"/>
<dbReference type="GO" id="GO:0005737">
    <property type="term" value="C:cytoplasm"/>
    <property type="evidence" value="ECO:0007669"/>
    <property type="project" value="InterPro"/>
</dbReference>
<gene>
    <name evidence="4" type="ORF">DXC17_10785</name>
    <name evidence="3" type="ORF">DXD04_08650</name>
</gene>
<dbReference type="Proteomes" id="UP000260862">
    <property type="component" value="Unassembled WGS sequence"/>
</dbReference>
<keyword evidence="2" id="KW-0119">Carbohydrate metabolism</keyword>
<dbReference type="GO" id="GO:0016861">
    <property type="term" value="F:intramolecular oxidoreductase activity, interconverting aldoses and ketoses"/>
    <property type="evidence" value="ECO:0007669"/>
    <property type="project" value="InterPro"/>
</dbReference>
<organism evidence="4 5">
    <name type="scientific">Phocaeicola plebeius</name>
    <dbReference type="NCBI Taxonomy" id="310297"/>
    <lineage>
        <taxon>Bacteria</taxon>
        <taxon>Pseudomonadati</taxon>
        <taxon>Bacteroidota</taxon>
        <taxon>Bacteroidia</taxon>
        <taxon>Bacteroidales</taxon>
        <taxon>Bacteroidaceae</taxon>
        <taxon>Phocaeicola</taxon>
    </lineage>
</organism>
<dbReference type="GO" id="GO:0005996">
    <property type="term" value="P:monosaccharide metabolic process"/>
    <property type="evidence" value="ECO:0007669"/>
    <property type="project" value="InterPro"/>
</dbReference>
<sequence>MNLYLIIFTAGTYKVEQVYEKHKDLFVELEKHFTLHLVNYTDSESIPSHEYKMAFIASGGVENAVVRFFSILPYPITLLTDGLNNSLAAALEISAWIQSRDMKVKIIHGSVPNMVNQVLLHHQAFAAKRSLKKKRIGVIGTPASWLVASHVDYLLAGQRWGVTYTDISIETVEKAFHEITEDEIGPEASLFANRAKGIQEATPEELLRAMRLYKAIRRVCQEENLDALTLSCFSLIQSLKTTGCLALSLLNDEGIPAGCEGDLQSIMTLLMVKELIGKPGFMANPSFVDLARNEVLLAHCSIPTKMAEEFIIRNHFETESGIAIQGIVHPGEVTLFKCGGECLDEYYLSSGHLIENTNMVTCCRTQLKVRLDKPADYFLHNPLGNHHILIQGNYTDLIQEFMQQNRCKPRID</sequence>
<dbReference type="PANTHER" id="PTHR36120">
    <property type="entry name" value="FUCOSE ISOMERASE"/>
    <property type="match status" value="1"/>
</dbReference>
<evidence type="ECO:0000313" key="6">
    <source>
        <dbReference type="Proteomes" id="UP000260862"/>
    </source>
</evidence>
<keyword evidence="6" id="KW-1185">Reference proteome</keyword>
<accession>A0A3E4W7H6</accession>
<dbReference type="EMBL" id="QSQT01000014">
    <property type="protein sequence ID" value="RGK55860.1"/>
    <property type="molecule type" value="Genomic_DNA"/>
</dbReference>
<protein>
    <submittedName>
        <fullName evidence="4">Fucose isomerase</fullName>
    </submittedName>
</protein>
<dbReference type="EMBL" id="QSTF01000029">
    <property type="protein sequence ID" value="RGM38120.1"/>
    <property type="molecule type" value="Genomic_DNA"/>
</dbReference>